<dbReference type="Gene3D" id="3.40.50.150">
    <property type="entry name" value="Vaccinia Virus protein VP39"/>
    <property type="match status" value="1"/>
</dbReference>
<dbReference type="InterPro" id="IPR029063">
    <property type="entry name" value="SAM-dependent_MTases_sf"/>
</dbReference>
<comment type="caution">
    <text evidence="1">The sequence shown here is derived from an EMBL/GenBank/DDBJ whole genome shotgun (WGS) entry which is preliminary data.</text>
</comment>
<reference evidence="1 2" key="1">
    <citation type="submission" date="2018-06" db="EMBL/GenBank/DDBJ databases">
        <title>Halonotius sp. F13-13 a new haloarchaeeon isolated from a solar saltern from Isla Cristina, Huelva, Spain.</title>
        <authorList>
            <person name="Duran-Viseras A."/>
            <person name="Sanchez-Porro C."/>
            <person name="Ventosa A."/>
        </authorList>
    </citation>
    <scope>NUCLEOTIDE SEQUENCE [LARGE SCALE GENOMIC DNA]</scope>
    <source>
        <strain evidence="1 2">F13-13</strain>
    </source>
</reference>
<evidence type="ECO:0000313" key="2">
    <source>
        <dbReference type="Proteomes" id="UP000276588"/>
    </source>
</evidence>
<proteinExistence type="predicted"/>
<dbReference type="Pfam" id="PF13489">
    <property type="entry name" value="Methyltransf_23"/>
    <property type="match status" value="1"/>
</dbReference>
<evidence type="ECO:0000313" key="1">
    <source>
        <dbReference type="EMBL" id="RJX42027.1"/>
    </source>
</evidence>
<protein>
    <recommendedName>
        <fullName evidence="3">Methyltransferase domain-containing protein</fullName>
    </recommendedName>
</protein>
<accession>A0A3A6PKY5</accession>
<keyword evidence="2" id="KW-1185">Reference proteome</keyword>
<name>A0A3A6PKY5_9EURY</name>
<dbReference type="Proteomes" id="UP000276588">
    <property type="component" value="Unassembled WGS sequence"/>
</dbReference>
<dbReference type="OrthoDB" id="147504at2157"/>
<dbReference type="EMBL" id="QKNY01000018">
    <property type="protein sequence ID" value="RJX42027.1"/>
    <property type="molecule type" value="Genomic_DNA"/>
</dbReference>
<dbReference type="SUPFAM" id="SSF53335">
    <property type="entry name" value="S-adenosyl-L-methionine-dependent methyltransferases"/>
    <property type="match status" value="1"/>
</dbReference>
<evidence type="ECO:0008006" key="3">
    <source>
        <dbReference type="Google" id="ProtNLM"/>
    </source>
</evidence>
<organism evidence="1 2">
    <name type="scientific">Halonotius aquaticus</name>
    <dbReference type="NCBI Taxonomy" id="2216978"/>
    <lineage>
        <taxon>Archaea</taxon>
        <taxon>Methanobacteriati</taxon>
        <taxon>Methanobacteriota</taxon>
        <taxon>Stenosarchaea group</taxon>
        <taxon>Halobacteria</taxon>
        <taxon>Halobacteriales</taxon>
        <taxon>Haloferacaceae</taxon>
        <taxon>Halonotius</taxon>
    </lineage>
</organism>
<dbReference type="AlphaFoldDB" id="A0A3A6PKY5"/>
<gene>
    <name evidence="1" type="ORF">DM826_10230</name>
</gene>
<dbReference type="CDD" id="cd02440">
    <property type="entry name" value="AdoMet_MTases"/>
    <property type="match status" value="1"/>
</dbReference>
<dbReference type="RefSeq" id="WP_120103338.1">
    <property type="nucleotide sequence ID" value="NZ_QKNY01000018.1"/>
</dbReference>
<sequence length="177" mass="19860">MEESEPVIIDLGAGTDPDPRATITADIAQLPGLNIQFDLDSQPWPIKNGTIDGIIARHVFEHLVDVEGALEEASRILKPGGWLEFDVPLGRPNKTDPTHKNTWTWTTPEFFASGGTRNYYYDLPFALEDRSMTVWFEGPLSKLSPLYRTFVDVYGPGDWVSGTPYMAGTLTVRFRRD</sequence>